<protein>
    <submittedName>
        <fullName evidence="6">Alpha/beta fold hydrolase</fullName>
    </submittedName>
</protein>
<dbReference type="GO" id="GO:0016787">
    <property type="term" value="F:hydrolase activity"/>
    <property type="evidence" value="ECO:0007669"/>
    <property type="project" value="UniProtKB-KW"/>
</dbReference>
<dbReference type="InterPro" id="IPR051601">
    <property type="entry name" value="Serine_prot/Carboxylest_S33"/>
</dbReference>
<evidence type="ECO:0000259" key="5">
    <source>
        <dbReference type="Pfam" id="PF08386"/>
    </source>
</evidence>
<evidence type="ECO:0000256" key="3">
    <source>
        <dbReference type="SAM" id="SignalP"/>
    </source>
</evidence>
<dbReference type="RefSeq" id="WP_380839824.1">
    <property type="nucleotide sequence ID" value="NZ_JBHSFP010000005.1"/>
</dbReference>
<keyword evidence="3" id="KW-0732">Signal</keyword>
<gene>
    <name evidence="6" type="ORF">ACFO60_11130</name>
</gene>
<reference evidence="7" key="1">
    <citation type="journal article" date="2019" name="Int. J. Syst. Evol. Microbiol.">
        <title>The Global Catalogue of Microorganisms (GCM) 10K type strain sequencing project: providing services to taxonomists for standard genome sequencing and annotation.</title>
        <authorList>
            <consortium name="The Broad Institute Genomics Platform"/>
            <consortium name="The Broad Institute Genome Sequencing Center for Infectious Disease"/>
            <person name="Wu L."/>
            <person name="Ma J."/>
        </authorList>
    </citation>
    <scope>NUCLEOTIDE SEQUENCE [LARGE SCALE GENOMIC DNA]</scope>
    <source>
        <strain evidence="7">CGMCC 4.7132</strain>
    </source>
</reference>
<dbReference type="InterPro" id="IPR000073">
    <property type="entry name" value="AB_hydrolase_1"/>
</dbReference>
<accession>A0ABV9CEL4</accession>
<dbReference type="InterPro" id="IPR029058">
    <property type="entry name" value="AB_hydrolase_fold"/>
</dbReference>
<organism evidence="6 7">
    <name type="scientific">Sphaerisporangium dianthi</name>
    <dbReference type="NCBI Taxonomy" id="1436120"/>
    <lineage>
        <taxon>Bacteria</taxon>
        <taxon>Bacillati</taxon>
        <taxon>Actinomycetota</taxon>
        <taxon>Actinomycetes</taxon>
        <taxon>Streptosporangiales</taxon>
        <taxon>Streptosporangiaceae</taxon>
        <taxon>Sphaerisporangium</taxon>
    </lineage>
</organism>
<evidence type="ECO:0000313" key="6">
    <source>
        <dbReference type="EMBL" id="MFC4531316.1"/>
    </source>
</evidence>
<evidence type="ECO:0000256" key="2">
    <source>
        <dbReference type="ARBA" id="ARBA00022801"/>
    </source>
</evidence>
<feature type="domain" description="Peptidase S33 tripeptidyl aminopeptidase-like C-terminal" evidence="5">
    <location>
        <begin position="393"/>
        <end position="488"/>
    </location>
</feature>
<feature type="chain" id="PRO_5045613526" evidence="3">
    <location>
        <begin position="29"/>
        <end position="490"/>
    </location>
</feature>
<dbReference type="InterPro" id="IPR013595">
    <property type="entry name" value="Pept_S33_TAP-like_C"/>
</dbReference>
<dbReference type="Gene3D" id="3.40.50.1820">
    <property type="entry name" value="alpha/beta hydrolase"/>
    <property type="match status" value="1"/>
</dbReference>
<dbReference type="Pfam" id="PF08386">
    <property type="entry name" value="Abhydrolase_4"/>
    <property type="match status" value="1"/>
</dbReference>
<comment type="similarity">
    <text evidence="1">Belongs to the peptidase S33 family.</text>
</comment>
<dbReference type="SUPFAM" id="SSF53474">
    <property type="entry name" value="alpha/beta-Hydrolases"/>
    <property type="match status" value="2"/>
</dbReference>
<comment type="caution">
    <text evidence="6">The sequence shown here is derived from an EMBL/GenBank/DDBJ whole genome shotgun (WGS) entry which is preliminary data.</text>
</comment>
<name>A0ABV9CEL4_9ACTN</name>
<keyword evidence="2 6" id="KW-0378">Hydrolase</keyword>
<proteinExistence type="inferred from homology"/>
<evidence type="ECO:0000259" key="4">
    <source>
        <dbReference type="Pfam" id="PF00561"/>
    </source>
</evidence>
<evidence type="ECO:0000256" key="1">
    <source>
        <dbReference type="ARBA" id="ARBA00010088"/>
    </source>
</evidence>
<feature type="domain" description="AB hydrolase-1" evidence="4">
    <location>
        <begin position="95"/>
        <end position="287"/>
    </location>
</feature>
<dbReference type="PANTHER" id="PTHR43248:SF30">
    <property type="entry name" value="AB HYDROLASE-1 DOMAIN-CONTAINING PROTEIN"/>
    <property type="match status" value="1"/>
</dbReference>
<evidence type="ECO:0000313" key="7">
    <source>
        <dbReference type="Proteomes" id="UP001596004"/>
    </source>
</evidence>
<keyword evidence="7" id="KW-1185">Reference proteome</keyword>
<dbReference type="EMBL" id="JBHSFP010000005">
    <property type="protein sequence ID" value="MFC4531316.1"/>
    <property type="molecule type" value="Genomic_DNA"/>
</dbReference>
<dbReference type="PANTHER" id="PTHR43248">
    <property type="entry name" value="2-SUCCINYL-6-HYDROXY-2,4-CYCLOHEXADIENE-1-CARBOXYLATE SYNTHASE"/>
    <property type="match status" value="1"/>
</dbReference>
<sequence>MRSTTKSRSAAAGAALAAVLTVSPPVHADTASSPAWHSAASSPAWHACPGDGVPQGMRCATIDVPVDWSRPGGMKVTLDLARFPAADPARRLGSVLTVPGGPGQSGVEVFEQFSGSFTGLRERFDVIAYSPRNSEARRDLPPSCSRPALAAVTDPRDGAEYRAQAAVLATAVERCRADDGTGLVEHMDSLSVARDMEAIRVLLGEDTLSLLAWSYGGIPATAYARLYPERVRAMVVDGTLDQPGGPYALDRRGLSTVEAGFTRFVAWCAGDEKCALHGRDVRSVWRRLVEDTRRHPVVHTSPELGTIKLTDMHLKVFGGAAMSFPGGRPGLADAISKAAKGDLSWFGDQALHNAQGWTMPGAMAARCPDALGYQGYSGFVRGRRHAERISADFGGSSSWESLVCSGWRLPIANPPRPLPVKGLPPVLGLGSQSDSASTGDLVRRIPGSVTVRYDGPGHVMYLAGNRCMTGHADRYLAELELPPPGTVCPA</sequence>
<dbReference type="Proteomes" id="UP001596004">
    <property type="component" value="Unassembled WGS sequence"/>
</dbReference>
<feature type="signal peptide" evidence="3">
    <location>
        <begin position="1"/>
        <end position="28"/>
    </location>
</feature>
<dbReference type="Pfam" id="PF00561">
    <property type="entry name" value="Abhydrolase_1"/>
    <property type="match status" value="1"/>
</dbReference>